<dbReference type="Pfam" id="PF01555">
    <property type="entry name" value="N6_N4_Mtase"/>
    <property type="match status" value="1"/>
</dbReference>
<dbReference type="Gene3D" id="3.90.550.10">
    <property type="entry name" value="Spore Coat Polysaccharide Biosynthesis Protein SpsA, Chain A"/>
    <property type="match status" value="1"/>
</dbReference>
<dbReference type="InterPro" id="IPR001091">
    <property type="entry name" value="RM_Methyltransferase"/>
</dbReference>
<evidence type="ECO:0000313" key="5">
    <source>
        <dbReference type="EMBL" id="KKN10693.1"/>
    </source>
</evidence>
<dbReference type="EMBL" id="LAZR01004218">
    <property type="protein sequence ID" value="KKN10693.1"/>
    <property type="molecule type" value="Genomic_DNA"/>
</dbReference>
<keyword evidence="2" id="KW-0808">Transferase</keyword>
<name>A0A0F9QZR6_9ZZZZ</name>
<dbReference type="GO" id="GO:0008170">
    <property type="term" value="F:N-methyltransferase activity"/>
    <property type="evidence" value="ECO:0007669"/>
    <property type="project" value="InterPro"/>
</dbReference>
<organism evidence="5">
    <name type="scientific">marine sediment metagenome</name>
    <dbReference type="NCBI Taxonomy" id="412755"/>
    <lineage>
        <taxon>unclassified sequences</taxon>
        <taxon>metagenomes</taxon>
        <taxon>ecological metagenomes</taxon>
    </lineage>
</organism>
<dbReference type="SUPFAM" id="SSF53335">
    <property type="entry name" value="S-adenosyl-L-methionine-dependent methyltransferases"/>
    <property type="match status" value="1"/>
</dbReference>
<evidence type="ECO:0000259" key="4">
    <source>
        <dbReference type="Pfam" id="PF01555"/>
    </source>
</evidence>
<dbReference type="GO" id="GO:0016779">
    <property type="term" value="F:nucleotidyltransferase activity"/>
    <property type="evidence" value="ECO:0007669"/>
    <property type="project" value="UniProtKB-KW"/>
</dbReference>
<dbReference type="InterPro" id="IPR029063">
    <property type="entry name" value="SAM-dependent_MTases_sf"/>
</dbReference>
<dbReference type="PANTHER" id="PTHR43584:SF8">
    <property type="entry name" value="N-ACETYLMURAMATE ALPHA-1-PHOSPHATE URIDYLYLTRANSFERASE"/>
    <property type="match status" value="1"/>
</dbReference>
<dbReference type="PRINTS" id="PR00508">
    <property type="entry name" value="S21N4MTFRASE"/>
</dbReference>
<dbReference type="InterPro" id="IPR029044">
    <property type="entry name" value="Nucleotide-diphossugar_trans"/>
</dbReference>
<dbReference type="InterPro" id="IPR002941">
    <property type="entry name" value="DNA_methylase_N4/N6"/>
</dbReference>
<evidence type="ECO:0000256" key="2">
    <source>
        <dbReference type="ARBA" id="ARBA00022679"/>
    </source>
</evidence>
<reference evidence="5" key="1">
    <citation type="journal article" date="2015" name="Nature">
        <title>Complex archaea that bridge the gap between prokaryotes and eukaryotes.</title>
        <authorList>
            <person name="Spang A."/>
            <person name="Saw J.H."/>
            <person name="Jorgensen S.L."/>
            <person name="Zaremba-Niedzwiedzka K."/>
            <person name="Martijn J."/>
            <person name="Lind A.E."/>
            <person name="van Eijk R."/>
            <person name="Schleper C."/>
            <person name="Guy L."/>
            <person name="Ettema T.J."/>
        </authorList>
    </citation>
    <scope>NUCLEOTIDE SEQUENCE</scope>
</reference>
<evidence type="ECO:0000256" key="1">
    <source>
        <dbReference type="ARBA" id="ARBA00022603"/>
    </source>
</evidence>
<feature type="non-terminal residue" evidence="5">
    <location>
        <position position="1"/>
    </location>
</feature>
<protein>
    <recommendedName>
        <fullName evidence="4">DNA methylase N-4/N-6 domain-containing protein</fullName>
    </recommendedName>
</protein>
<accession>A0A0F9QZR6</accession>
<dbReference type="GO" id="GO:0003677">
    <property type="term" value="F:DNA binding"/>
    <property type="evidence" value="ECO:0007669"/>
    <property type="project" value="InterPro"/>
</dbReference>
<evidence type="ECO:0000256" key="3">
    <source>
        <dbReference type="ARBA" id="ARBA00022695"/>
    </source>
</evidence>
<comment type="caution">
    <text evidence="5">The sequence shown here is derived from an EMBL/GenBank/DDBJ whole genome shotgun (WGS) entry which is preliminary data.</text>
</comment>
<dbReference type="GO" id="GO:0032259">
    <property type="term" value="P:methylation"/>
    <property type="evidence" value="ECO:0007669"/>
    <property type="project" value="UniProtKB-KW"/>
</dbReference>
<proteinExistence type="predicted"/>
<keyword evidence="1" id="KW-0489">Methyltransferase</keyword>
<dbReference type="InterPro" id="IPR050065">
    <property type="entry name" value="GlmU-like"/>
</dbReference>
<sequence length="165" mass="19019">IIPVGGLGSRFDNDTFDRPKCLLPVLGNKLVIDYVLENLKSINIDEVIMVLGYRGEQIRDYVLKNYDYNFTFVQQTKRFGELGYAMLLGFSEIKQYEKGNTECIVFIGDTILDPFAGSFTTTCVARDLERNSIGMEISEEYVKKAKEKMGFYQKNLFQNIEYIEK</sequence>
<feature type="domain" description="DNA methylase N-4/N-6" evidence="4">
    <location>
        <begin position="107"/>
        <end position="147"/>
    </location>
</feature>
<gene>
    <name evidence="5" type="ORF">LCGC14_1034150</name>
</gene>
<dbReference type="AlphaFoldDB" id="A0A0F9QZR6"/>
<dbReference type="PANTHER" id="PTHR43584">
    <property type="entry name" value="NUCLEOTIDYL TRANSFERASE"/>
    <property type="match status" value="1"/>
</dbReference>
<keyword evidence="3" id="KW-0548">Nucleotidyltransferase</keyword>
<dbReference type="SUPFAM" id="SSF53448">
    <property type="entry name" value="Nucleotide-diphospho-sugar transferases"/>
    <property type="match status" value="1"/>
</dbReference>